<dbReference type="Proteomes" id="UP000487268">
    <property type="component" value="Unassembled WGS sequence"/>
</dbReference>
<evidence type="ECO:0000313" key="2">
    <source>
        <dbReference type="Proteomes" id="UP000487268"/>
    </source>
</evidence>
<keyword evidence="2" id="KW-1185">Reference proteome</keyword>
<accession>A0A7K0C8Y3</accession>
<dbReference type="RefSeq" id="WP_153542241.1">
    <property type="nucleotide sequence ID" value="NZ_WEGH01000008.1"/>
</dbReference>
<reference evidence="1 2" key="1">
    <citation type="submission" date="2019-10" db="EMBL/GenBank/DDBJ databases">
        <title>Actinomadura rubteroloni sp. nov. and Actinomadura macrotermitis sp. nov., isolated from the gut of fungus growing-termite Macrotermes natalensis.</title>
        <authorList>
            <person name="Benndorf R."/>
            <person name="Martin K."/>
            <person name="Kuefner M."/>
            <person name="De Beer W."/>
            <person name="Kaster A.-K."/>
            <person name="Vollmers J."/>
            <person name="Poulsen M."/>
            <person name="Beemelmanns C."/>
        </authorList>
    </citation>
    <scope>NUCLEOTIDE SEQUENCE [LARGE SCALE GENOMIC DNA]</scope>
    <source>
        <strain evidence="1 2">RB68</strain>
    </source>
</reference>
<dbReference type="OrthoDB" id="3539198at2"/>
<evidence type="ECO:0000313" key="1">
    <source>
        <dbReference type="EMBL" id="MQY09868.1"/>
    </source>
</evidence>
<organism evidence="1 2">
    <name type="scientific">Actinomadura macrotermitis</name>
    <dbReference type="NCBI Taxonomy" id="2585200"/>
    <lineage>
        <taxon>Bacteria</taxon>
        <taxon>Bacillati</taxon>
        <taxon>Actinomycetota</taxon>
        <taxon>Actinomycetes</taxon>
        <taxon>Streptosporangiales</taxon>
        <taxon>Thermomonosporaceae</taxon>
        <taxon>Actinomadura</taxon>
    </lineage>
</organism>
<comment type="caution">
    <text evidence="1">The sequence shown here is derived from an EMBL/GenBank/DDBJ whole genome shotgun (WGS) entry which is preliminary data.</text>
</comment>
<name>A0A7K0C8Y3_9ACTN</name>
<protein>
    <submittedName>
        <fullName evidence="1">Uncharacterized protein</fullName>
    </submittedName>
</protein>
<dbReference type="EMBL" id="WEGH01000008">
    <property type="protein sequence ID" value="MQY09868.1"/>
    <property type="molecule type" value="Genomic_DNA"/>
</dbReference>
<sequence>MTELERVLATALMDLVVSIDLTDDDDIDPGVATTLLEPIAAHLDNTSAPTRQALSTLLTDIAQQETNPVRRSTALELPTALGLI</sequence>
<dbReference type="AlphaFoldDB" id="A0A7K0C8Y3"/>
<gene>
    <name evidence="1" type="ORF">ACRB68_79970</name>
</gene>
<proteinExistence type="predicted"/>